<evidence type="ECO:0000313" key="15">
    <source>
        <dbReference type="EMBL" id="ATZ47887.1"/>
    </source>
</evidence>
<accession>A0A384JBT3</accession>
<dbReference type="InterPro" id="IPR011050">
    <property type="entry name" value="Pectin_lyase_fold/virulence"/>
</dbReference>
<protein>
    <recommendedName>
        <fullName evidence="3">endo-polygalacturonase</fullName>
        <ecNumber evidence="3">3.2.1.15</ecNumber>
    </recommendedName>
</protein>
<dbReference type="KEGG" id="bfu:BCIN_03g01680"/>
<feature type="chain" id="PRO_5016830744" description="endo-polygalacturonase" evidence="14">
    <location>
        <begin position="23"/>
        <end position="397"/>
    </location>
</feature>
<sequence>MPSTKSMAAMLLSAMTLAPALANPIAAPMPTAAPSPVEVESAFVERNIEKRAATCTFSGSLGYSSASKSKASCSTIILKELTVPGGVTLDMTDLPDDTTVIFQGETSFAFKEWEGPLFAVSGNNIKVAGSNADTAILNGNGASYWDGEGGSGGKTKPKFFQAHDLTDSLIETLTILNPPVQVFSINGVSNLELAYITVDASAGDSLGKNTDAFDIGASDTVLIEYATVYNQDDCVAINSGSNIIFKNGYCSGGHGLSIGSVGGRSNNTVDTVSFLSSTVTKSVQGIRIKTIAGDTGTVNNVEYDDITLSSISKYGILIEQNYDGGDLHGDPTTGVPITDLTIKNISGTGAVSSSGYDVVIVCGSTSCKSWTWSSVAVTGGKTYSSCQNVPSVVGSCS</sequence>
<evidence type="ECO:0000256" key="5">
    <source>
        <dbReference type="ARBA" id="ARBA00022729"/>
    </source>
</evidence>
<dbReference type="InterPro" id="IPR000743">
    <property type="entry name" value="Glyco_hydro_28"/>
</dbReference>
<keyword evidence="4" id="KW-0964">Secreted</keyword>
<keyword evidence="7 13" id="KW-0378">Hydrolase</keyword>
<evidence type="ECO:0000256" key="1">
    <source>
        <dbReference type="ARBA" id="ARBA00004613"/>
    </source>
</evidence>
<dbReference type="SUPFAM" id="SSF51126">
    <property type="entry name" value="Pectin lyase-like"/>
    <property type="match status" value="1"/>
</dbReference>
<dbReference type="PANTHER" id="PTHR31884:SF1">
    <property type="entry name" value="POLYGALACTURONASE"/>
    <property type="match status" value="1"/>
</dbReference>
<reference evidence="15 16" key="3">
    <citation type="journal article" date="2017" name="Mol. Plant Pathol.">
        <title>A gapless genome sequence of the fungus Botrytis cinerea.</title>
        <authorList>
            <person name="Van Kan J.A."/>
            <person name="Stassen J.H."/>
            <person name="Mosbach A."/>
            <person name="Van Der Lee T.A."/>
            <person name="Faino L."/>
            <person name="Farmer A.D."/>
            <person name="Papasotiriou D.G."/>
            <person name="Zhou S."/>
            <person name="Seidl M.F."/>
            <person name="Cottam E."/>
            <person name="Edel D."/>
            <person name="Hahn M."/>
            <person name="Schwartz D.C."/>
            <person name="Dietrich R.A."/>
            <person name="Widdison S."/>
            <person name="Scalliet G."/>
        </authorList>
    </citation>
    <scope>NUCLEOTIDE SEQUENCE [LARGE SCALE GENOMIC DNA]</scope>
    <source>
        <strain evidence="15 16">B05.10</strain>
    </source>
</reference>
<evidence type="ECO:0000256" key="12">
    <source>
        <dbReference type="PROSITE-ProRule" id="PRU10052"/>
    </source>
</evidence>
<evidence type="ECO:0000256" key="6">
    <source>
        <dbReference type="ARBA" id="ARBA00022737"/>
    </source>
</evidence>
<evidence type="ECO:0000256" key="13">
    <source>
        <dbReference type="RuleBase" id="RU361169"/>
    </source>
</evidence>
<dbReference type="Gene3D" id="2.160.20.10">
    <property type="entry name" value="Single-stranded right-handed beta-helix, Pectin lyase-like"/>
    <property type="match status" value="1"/>
</dbReference>
<dbReference type="PANTHER" id="PTHR31884">
    <property type="entry name" value="POLYGALACTURONASE"/>
    <property type="match status" value="1"/>
</dbReference>
<keyword evidence="6" id="KW-0677">Repeat</keyword>
<evidence type="ECO:0000256" key="10">
    <source>
        <dbReference type="ARBA" id="ARBA00023316"/>
    </source>
</evidence>
<keyword evidence="8" id="KW-1015">Disulfide bond</keyword>
<evidence type="ECO:0000256" key="3">
    <source>
        <dbReference type="ARBA" id="ARBA00012736"/>
    </source>
</evidence>
<dbReference type="GO" id="GO:0071555">
    <property type="term" value="P:cell wall organization"/>
    <property type="evidence" value="ECO:0007669"/>
    <property type="project" value="UniProtKB-KW"/>
</dbReference>
<gene>
    <name evidence="15" type="primary">Bcpg4</name>
    <name evidence="15" type="ORF">BCIN_03g01680</name>
</gene>
<dbReference type="PROSITE" id="PS00502">
    <property type="entry name" value="POLYGALACTURONASE"/>
    <property type="match status" value="1"/>
</dbReference>
<feature type="active site" evidence="12">
    <location>
        <position position="254"/>
    </location>
</feature>
<evidence type="ECO:0000256" key="9">
    <source>
        <dbReference type="ARBA" id="ARBA00023295"/>
    </source>
</evidence>
<dbReference type="RefSeq" id="XP_024547538.1">
    <property type="nucleotide sequence ID" value="XM_024691766.1"/>
</dbReference>
<reference evidence="15 16" key="1">
    <citation type="journal article" date="2011" name="PLoS Genet.">
        <title>Genomic analysis of the necrotrophic fungal pathogens Sclerotinia sclerotiorum and Botrytis cinerea.</title>
        <authorList>
            <person name="Amselem J."/>
            <person name="Cuomo C.A."/>
            <person name="van Kan J.A."/>
            <person name="Viaud M."/>
            <person name="Benito E.P."/>
            <person name="Couloux A."/>
            <person name="Coutinho P.M."/>
            <person name="de Vries R.P."/>
            <person name="Dyer P.S."/>
            <person name="Fillinger S."/>
            <person name="Fournier E."/>
            <person name="Gout L."/>
            <person name="Hahn M."/>
            <person name="Kohn L."/>
            <person name="Lapalu N."/>
            <person name="Plummer K.M."/>
            <person name="Pradier J.M."/>
            <person name="Quevillon E."/>
            <person name="Sharon A."/>
            <person name="Simon A."/>
            <person name="ten Have A."/>
            <person name="Tudzynski B."/>
            <person name="Tudzynski P."/>
            <person name="Wincker P."/>
            <person name="Andrew M."/>
            <person name="Anthouard V."/>
            <person name="Beever R.E."/>
            <person name="Beffa R."/>
            <person name="Benoit I."/>
            <person name="Bouzid O."/>
            <person name="Brault B."/>
            <person name="Chen Z."/>
            <person name="Choquer M."/>
            <person name="Collemare J."/>
            <person name="Cotton P."/>
            <person name="Danchin E.G."/>
            <person name="Da Silva C."/>
            <person name="Gautier A."/>
            <person name="Giraud C."/>
            <person name="Giraud T."/>
            <person name="Gonzalez C."/>
            <person name="Grossetete S."/>
            <person name="Guldener U."/>
            <person name="Henrissat B."/>
            <person name="Howlett B.J."/>
            <person name="Kodira C."/>
            <person name="Kretschmer M."/>
            <person name="Lappartient A."/>
            <person name="Leroch M."/>
            <person name="Levis C."/>
            <person name="Mauceli E."/>
            <person name="Neuveglise C."/>
            <person name="Oeser B."/>
            <person name="Pearson M."/>
            <person name="Poulain J."/>
            <person name="Poussereau N."/>
            <person name="Quesneville H."/>
            <person name="Rascle C."/>
            <person name="Schumacher J."/>
            <person name="Segurens B."/>
            <person name="Sexton A."/>
            <person name="Silva E."/>
            <person name="Sirven C."/>
            <person name="Soanes D.M."/>
            <person name="Talbot N.J."/>
            <person name="Templeton M."/>
            <person name="Yandava C."/>
            <person name="Yarden O."/>
            <person name="Zeng Q."/>
            <person name="Rollins J.A."/>
            <person name="Lebrun M.H."/>
            <person name="Dickman M."/>
        </authorList>
    </citation>
    <scope>NUCLEOTIDE SEQUENCE [LARGE SCALE GENOMIC DNA]</scope>
    <source>
        <strain evidence="15 16">B05.10</strain>
    </source>
</reference>
<proteinExistence type="inferred from homology"/>
<dbReference type="GO" id="GO:0005576">
    <property type="term" value="C:extracellular region"/>
    <property type="evidence" value="ECO:0007669"/>
    <property type="project" value="UniProtKB-SubCell"/>
</dbReference>
<dbReference type="InterPro" id="IPR050434">
    <property type="entry name" value="Glycosyl_hydrlase_28"/>
</dbReference>
<comment type="catalytic activity">
    <reaction evidence="11">
        <text>(1,4-alpha-D-galacturonosyl)n+m + H2O = (1,4-alpha-D-galacturonosyl)n + (1,4-alpha-D-galacturonosyl)m.</text>
        <dbReference type="EC" id="3.2.1.15"/>
    </reaction>
</comment>
<comment type="similarity">
    <text evidence="2 13">Belongs to the glycosyl hydrolase 28 family.</text>
</comment>
<dbReference type="Pfam" id="PF00295">
    <property type="entry name" value="Glyco_hydro_28"/>
    <property type="match status" value="1"/>
</dbReference>
<name>A0A384JBT3_BOTFB</name>
<reference evidence="15 16" key="2">
    <citation type="journal article" date="2012" name="Eukaryot. Cell">
        <title>Genome update of Botrytis cinerea strains B05.10 and T4.</title>
        <authorList>
            <person name="Staats M."/>
            <person name="van Kan J.A."/>
        </authorList>
    </citation>
    <scope>NUCLEOTIDE SEQUENCE [LARGE SCALE GENOMIC DNA]</scope>
    <source>
        <strain evidence="15 16">B05.10</strain>
    </source>
</reference>
<evidence type="ECO:0000256" key="2">
    <source>
        <dbReference type="ARBA" id="ARBA00008834"/>
    </source>
</evidence>
<keyword evidence="5 14" id="KW-0732">Signal</keyword>
<dbReference type="VEuPathDB" id="FungiDB:Bcin03g01680"/>
<keyword evidence="9 13" id="KW-0326">Glycosidase</keyword>
<dbReference type="SMR" id="A0A384JBT3"/>
<dbReference type="Proteomes" id="UP000001798">
    <property type="component" value="Chromosome 3"/>
</dbReference>
<feature type="signal peptide" evidence="14">
    <location>
        <begin position="1"/>
        <end position="22"/>
    </location>
</feature>
<dbReference type="EC" id="3.2.1.15" evidence="3"/>
<dbReference type="EMBL" id="CP009807">
    <property type="protein sequence ID" value="ATZ47887.1"/>
    <property type="molecule type" value="Genomic_DNA"/>
</dbReference>
<dbReference type="InterPro" id="IPR012334">
    <property type="entry name" value="Pectin_lyas_fold"/>
</dbReference>
<evidence type="ECO:0000256" key="7">
    <source>
        <dbReference type="ARBA" id="ARBA00022801"/>
    </source>
</evidence>
<keyword evidence="16" id="KW-1185">Reference proteome</keyword>
<evidence type="ECO:0000256" key="11">
    <source>
        <dbReference type="ARBA" id="ARBA00034074"/>
    </source>
</evidence>
<evidence type="ECO:0000256" key="14">
    <source>
        <dbReference type="SAM" id="SignalP"/>
    </source>
</evidence>
<dbReference type="AlphaFoldDB" id="A0A384JBT3"/>
<dbReference type="OrthoDB" id="1546079at2759"/>
<evidence type="ECO:0000256" key="4">
    <source>
        <dbReference type="ARBA" id="ARBA00022525"/>
    </source>
</evidence>
<dbReference type="GeneID" id="5439963"/>
<comment type="subcellular location">
    <subcellularLocation>
        <location evidence="1">Secreted</location>
    </subcellularLocation>
</comment>
<evidence type="ECO:0000313" key="16">
    <source>
        <dbReference type="Proteomes" id="UP000001798"/>
    </source>
</evidence>
<organism evidence="15 16">
    <name type="scientific">Botryotinia fuckeliana (strain B05.10)</name>
    <name type="common">Noble rot fungus</name>
    <name type="synonym">Botrytis cinerea</name>
    <dbReference type="NCBI Taxonomy" id="332648"/>
    <lineage>
        <taxon>Eukaryota</taxon>
        <taxon>Fungi</taxon>
        <taxon>Dikarya</taxon>
        <taxon>Ascomycota</taxon>
        <taxon>Pezizomycotina</taxon>
        <taxon>Leotiomycetes</taxon>
        <taxon>Helotiales</taxon>
        <taxon>Sclerotiniaceae</taxon>
        <taxon>Botrytis</taxon>
    </lineage>
</organism>
<evidence type="ECO:0000256" key="8">
    <source>
        <dbReference type="ARBA" id="ARBA00023157"/>
    </source>
</evidence>
<dbReference type="FunFam" id="2.160.20.10:FF:000002">
    <property type="entry name" value="Endopolygalacturonase D"/>
    <property type="match status" value="1"/>
</dbReference>
<dbReference type="GO" id="GO:0004650">
    <property type="term" value="F:polygalacturonase activity"/>
    <property type="evidence" value="ECO:0007669"/>
    <property type="project" value="UniProtKB-EC"/>
</dbReference>
<dbReference type="GO" id="GO:0045490">
    <property type="term" value="P:pectin catabolic process"/>
    <property type="evidence" value="ECO:0007669"/>
    <property type="project" value="TreeGrafter"/>
</dbReference>
<keyword evidence="10" id="KW-0961">Cell wall biogenesis/degradation</keyword>